<evidence type="ECO:0000256" key="2">
    <source>
        <dbReference type="SAM" id="SignalP"/>
    </source>
</evidence>
<proteinExistence type="predicted"/>
<evidence type="ECO:0000313" key="3">
    <source>
        <dbReference type="EMBL" id="ODM88498.1"/>
    </source>
</evidence>
<dbReference type="OMA" id="IFPNAND"/>
<feature type="compositionally biased region" description="Low complexity" evidence="1">
    <location>
        <begin position="184"/>
        <end position="263"/>
    </location>
</feature>
<gene>
    <name evidence="3" type="ORF">Ocin01_18183</name>
</gene>
<dbReference type="EMBL" id="LJIJ01003523">
    <property type="protein sequence ID" value="ODM88498.1"/>
    <property type="molecule type" value="Genomic_DNA"/>
</dbReference>
<keyword evidence="2" id="KW-0732">Signal</keyword>
<feature type="signal peptide" evidence="2">
    <location>
        <begin position="1"/>
        <end position="19"/>
    </location>
</feature>
<keyword evidence="4" id="KW-1185">Reference proteome</keyword>
<protein>
    <submittedName>
        <fullName evidence="3">Uncharacterized protein</fullName>
    </submittedName>
</protein>
<dbReference type="STRING" id="48709.A0A1D2M6A3"/>
<feature type="compositionally biased region" description="Polar residues" evidence="1">
    <location>
        <begin position="431"/>
        <end position="454"/>
    </location>
</feature>
<organism evidence="3 4">
    <name type="scientific">Orchesella cincta</name>
    <name type="common">Springtail</name>
    <name type="synonym">Podura cincta</name>
    <dbReference type="NCBI Taxonomy" id="48709"/>
    <lineage>
        <taxon>Eukaryota</taxon>
        <taxon>Metazoa</taxon>
        <taxon>Ecdysozoa</taxon>
        <taxon>Arthropoda</taxon>
        <taxon>Hexapoda</taxon>
        <taxon>Collembola</taxon>
        <taxon>Entomobryomorpha</taxon>
        <taxon>Entomobryoidea</taxon>
        <taxon>Orchesellidae</taxon>
        <taxon>Orchesellinae</taxon>
        <taxon>Orchesella</taxon>
    </lineage>
</organism>
<feature type="compositionally biased region" description="Polar residues" evidence="1">
    <location>
        <begin position="82"/>
        <end position="109"/>
    </location>
</feature>
<comment type="caution">
    <text evidence="3">The sequence shown here is derived from an EMBL/GenBank/DDBJ whole genome shotgun (WGS) entry which is preliminary data.</text>
</comment>
<feature type="region of interest" description="Disordered" evidence="1">
    <location>
        <begin position="129"/>
        <end position="169"/>
    </location>
</feature>
<feature type="region of interest" description="Disordered" evidence="1">
    <location>
        <begin position="184"/>
        <end position="303"/>
    </location>
</feature>
<reference evidence="3 4" key="1">
    <citation type="journal article" date="2016" name="Genome Biol. Evol.">
        <title>Gene Family Evolution Reflects Adaptation to Soil Environmental Stressors in the Genome of the Collembolan Orchesella cincta.</title>
        <authorList>
            <person name="Faddeeva-Vakhrusheva A."/>
            <person name="Derks M.F."/>
            <person name="Anvar S.Y."/>
            <person name="Agamennone V."/>
            <person name="Suring W."/>
            <person name="Smit S."/>
            <person name="van Straalen N.M."/>
            <person name="Roelofs D."/>
        </authorList>
    </citation>
    <scope>NUCLEOTIDE SEQUENCE [LARGE SCALE GENOMIC DNA]</scope>
    <source>
        <tissue evidence="3">Mixed pool</tissue>
    </source>
</reference>
<feature type="chain" id="PRO_5008903525" evidence="2">
    <location>
        <begin position="20"/>
        <end position="592"/>
    </location>
</feature>
<accession>A0A1D2M6A3</accession>
<sequence length="592" mass="64782">MRINATACLVILIVHITVAQHPPRQGNSGAGPPGPAPVGVHTQGQPQPIRGSGPGQKVGPQASNQAPPASVGHPPKNPSAGHHTSSQNSNRNTNIQPHPAQQPTGQKPAQQDPKALSREVHKLVQESVKAHPHPHSNHNNPPGQPLAGNTHSANKPPIHRVTTPTTRKTVAAAATLKTTLRTTPKTTQRTTPKATTTKTTPRVTPKITPRATTTRTTPKATTTRTTPKATTTRTTPKATTKTTPKTTTNTTPKTTTRTTSTTAVPSPSSTLKLGPIKIVNFKPNTGSESEAPPPSPPQSIIRGPPRENVFVPYNPTKPPQQPSVNPADFTDPVQNLPIRTPESTPQHHQSVVDFVVPEQPVATAPVAVPLLPNVLKQQPMSQNTQFQEAELERHQMPVDTFDNNGPVLESRNQEEQFGNANLNEGGWVPSQDASTYNQAQEQLSYEPNSRSQPVIQPDYNMPEGNEKRIGTLDQDGYIQEQPYYNTFTQTPLTDYNSVYNDKENEPHLPHLPPYKFRKENLNEPTWARNSILHDRFLNQNNLDYDARDDYEDQSNSSGVAQPSVSVHLFVCILTIHSVFPITNKNIFLQYCN</sequence>
<evidence type="ECO:0000256" key="1">
    <source>
        <dbReference type="SAM" id="MobiDB-lite"/>
    </source>
</evidence>
<feature type="region of interest" description="Disordered" evidence="1">
    <location>
        <begin position="23"/>
        <end position="117"/>
    </location>
</feature>
<dbReference type="AlphaFoldDB" id="A0A1D2M6A3"/>
<feature type="compositionally biased region" description="Low complexity" evidence="1">
    <location>
        <begin position="160"/>
        <end position="169"/>
    </location>
</feature>
<evidence type="ECO:0000313" key="4">
    <source>
        <dbReference type="Proteomes" id="UP000094527"/>
    </source>
</evidence>
<feature type="region of interest" description="Disordered" evidence="1">
    <location>
        <begin position="419"/>
        <end position="454"/>
    </location>
</feature>
<name>A0A1D2M6A3_ORCCI</name>
<dbReference type="Proteomes" id="UP000094527">
    <property type="component" value="Unassembled WGS sequence"/>
</dbReference>